<keyword evidence="2" id="KW-1185">Reference proteome</keyword>
<name>A0ABP8VNX9_9MICO</name>
<sequence>MRHWKALVIGLVSAAVVVGGAVAGLEEIGAFDAQTAVTFVNDSAHTVGLVCVSNNIDALAPGGRATLPFAAGKEETCQVADPDPASDSDFGCLIVHPKSSDARLTIRVSSLRTADEMPFCPA</sequence>
<gene>
    <name evidence="1" type="ORF">GCM10025780_08440</name>
</gene>
<proteinExistence type="predicted"/>
<reference evidence="2" key="1">
    <citation type="journal article" date="2019" name="Int. J. Syst. Evol. Microbiol.">
        <title>The Global Catalogue of Microorganisms (GCM) 10K type strain sequencing project: providing services to taxonomists for standard genome sequencing and annotation.</title>
        <authorList>
            <consortium name="The Broad Institute Genomics Platform"/>
            <consortium name="The Broad Institute Genome Sequencing Center for Infectious Disease"/>
            <person name="Wu L."/>
            <person name="Ma J."/>
        </authorList>
    </citation>
    <scope>NUCLEOTIDE SEQUENCE [LARGE SCALE GENOMIC DNA]</scope>
    <source>
        <strain evidence="2">JCM 18956</strain>
    </source>
</reference>
<dbReference type="Proteomes" id="UP001501295">
    <property type="component" value="Unassembled WGS sequence"/>
</dbReference>
<protein>
    <recommendedName>
        <fullName evidence="3">Subtilisin inhibitor-like</fullName>
    </recommendedName>
</protein>
<comment type="caution">
    <text evidence="1">The sequence shown here is derived from an EMBL/GenBank/DDBJ whole genome shotgun (WGS) entry which is preliminary data.</text>
</comment>
<evidence type="ECO:0000313" key="2">
    <source>
        <dbReference type="Proteomes" id="UP001501295"/>
    </source>
</evidence>
<accession>A0ABP8VNX9</accession>
<evidence type="ECO:0000313" key="1">
    <source>
        <dbReference type="EMBL" id="GAA4668181.1"/>
    </source>
</evidence>
<dbReference type="EMBL" id="BAABLM010000001">
    <property type="protein sequence ID" value="GAA4668181.1"/>
    <property type="molecule type" value="Genomic_DNA"/>
</dbReference>
<evidence type="ECO:0008006" key="3">
    <source>
        <dbReference type="Google" id="ProtNLM"/>
    </source>
</evidence>
<organism evidence="1 2">
    <name type="scientific">Frondihabitans cladoniiphilus</name>
    <dbReference type="NCBI Taxonomy" id="715785"/>
    <lineage>
        <taxon>Bacteria</taxon>
        <taxon>Bacillati</taxon>
        <taxon>Actinomycetota</taxon>
        <taxon>Actinomycetes</taxon>
        <taxon>Micrococcales</taxon>
        <taxon>Microbacteriaceae</taxon>
        <taxon>Frondihabitans</taxon>
    </lineage>
</organism>
<dbReference type="RefSeq" id="WP_345373534.1">
    <property type="nucleotide sequence ID" value="NZ_BAABLM010000001.1"/>
</dbReference>